<reference evidence="4" key="1">
    <citation type="submission" date="2023-07" db="EMBL/GenBank/DDBJ databases">
        <title>30 novel species of actinomycetes from the DSMZ collection.</title>
        <authorList>
            <person name="Nouioui I."/>
        </authorList>
    </citation>
    <scope>NUCLEOTIDE SEQUENCE [LARGE SCALE GENOMIC DNA]</scope>
    <source>
        <strain evidence="4">DSM 41770</strain>
    </source>
</reference>
<dbReference type="Pfam" id="PF00575">
    <property type="entry name" value="S1"/>
    <property type="match status" value="1"/>
</dbReference>
<feature type="domain" description="S1 motif" evidence="2">
    <location>
        <begin position="25"/>
        <end position="75"/>
    </location>
</feature>
<accession>A0ABU2RUN5</accession>
<evidence type="ECO:0000313" key="3">
    <source>
        <dbReference type="EMBL" id="MDT0432547.1"/>
    </source>
</evidence>
<protein>
    <submittedName>
        <fullName evidence="3">S1 RNA-binding domain-containing protein</fullName>
    </submittedName>
</protein>
<feature type="region of interest" description="Disordered" evidence="1">
    <location>
        <begin position="1"/>
        <end position="23"/>
    </location>
</feature>
<evidence type="ECO:0000313" key="4">
    <source>
        <dbReference type="Proteomes" id="UP001183777"/>
    </source>
</evidence>
<dbReference type="PROSITE" id="PS50126">
    <property type="entry name" value="S1"/>
    <property type="match status" value="1"/>
</dbReference>
<evidence type="ECO:0000259" key="2">
    <source>
        <dbReference type="PROSITE" id="PS50126"/>
    </source>
</evidence>
<dbReference type="Gene3D" id="2.40.50.140">
    <property type="entry name" value="Nucleic acid-binding proteins"/>
    <property type="match status" value="1"/>
</dbReference>
<feature type="compositionally biased region" description="Basic and acidic residues" evidence="1">
    <location>
        <begin position="64"/>
        <end position="90"/>
    </location>
</feature>
<gene>
    <name evidence="3" type="ORF">RM649_33650</name>
</gene>
<proteinExistence type="predicted"/>
<dbReference type="RefSeq" id="WP_311661359.1">
    <property type="nucleotide sequence ID" value="NZ_JAVREX010000024.1"/>
</dbReference>
<organism evidence="3 4">
    <name type="scientific">Streptomyces salyersiae</name>
    <dbReference type="NCBI Taxonomy" id="3075530"/>
    <lineage>
        <taxon>Bacteria</taxon>
        <taxon>Bacillati</taxon>
        <taxon>Actinomycetota</taxon>
        <taxon>Actinomycetes</taxon>
        <taxon>Kitasatosporales</taxon>
        <taxon>Streptomycetaceae</taxon>
        <taxon>Streptomyces</taxon>
    </lineage>
</organism>
<sequence>MSAVARARRRDLPVDDAPGDVPGAVADGIEGLVHLRELAWTPGETPSDAVQVGGRITVVVTGIDRERPRLSLPDDKAPPRTHDRDQDGAPRPEGTGRGAP</sequence>
<dbReference type="InterPro" id="IPR012340">
    <property type="entry name" value="NA-bd_OB-fold"/>
</dbReference>
<evidence type="ECO:0000256" key="1">
    <source>
        <dbReference type="SAM" id="MobiDB-lite"/>
    </source>
</evidence>
<dbReference type="SUPFAM" id="SSF50249">
    <property type="entry name" value="Nucleic acid-binding proteins"/>
    <property type="match status" value="1"/>
</dbReference>
<name>A0ABU2RUN5_9ACTN</name>
<keyword evidence="4" id="KW-1185">Reference proteome</keyword>
<dbReference type="EMBL" id="JAVREX010000024">
    <property type="protein sequence ID" value="MDT0432547.1"/>
    <property type="molecule type" value="Genomic_DNA"/>
</dbReference>
<comment type="caution">
    <text evidence="3">The sequence shown here is derived from an EMBL/GenBank/DDBJ whole genome shotgun (WGS) entry which is preliminary data.</text>
</comment>
<dbReference type="Proteomes" id="UP001183777">
    <property type="component" value="Unassembled WGS sequence"/>
</dbReference>
<feature type="region of interest" description="Disordered" evidence="1">
    <location>
        <begin position="64"/>
        <end position="100"/>
    </location>
</feature>
<dbReference type="InterPro" id="IPR003029">
    <property type="entry name" value="S1_domain"/>
</dbReference>